<name>A0ACB9B5Y3_ARCLA</name>
<gene>
    <name evidence="1" type="ORF">L6452_23181</name>
</gene>
<comment type="caution">
    <text evidence="1">The sequence shown here is derived from an EMBL/GenBank/DDBJ whole genome shotgun (WGS) entry which is preliminary data.</text>
</comment>
<evidence type="ECO:0000313" key="1">
    <source>
        <dbReference type="EMBL" id="KAI3716095.1"/>
    </source>
</evidence>
<reference evidence="2" key="1">
    <citation type="journal article" date="2022" name="Mol. Ecol. Resour.">
        <title>The genomes of chicory, endive, great burdock and yacon provide insights into Asteraceae palaeo-polyploidization history and plant inulin production.</title>
        <authorList>
            <person name="Fan W."/>
            <person name="Wang S."/>
            <person name="Wang H."/>
            <person name="Wang A."/>
            <person name="Jiang F."/>
            <person name="Liu H."/>
            <person name="Zhao H."/>
            <person name="Xu D."/>
            <person name="Zhang Y."/>
        </authorList>
    </citation>
    <scope>NUCLEOTIDE SEQUENCE [LARGE SCALE GENOMIC DNA]</scope>
    <source>
        <strain evidence="2">cv. Niubang</strain>
    </source>
</reference>
<proteinExistence type="predicted"/>
<evidence type="ECO:0000313" key="2">
    <source>
        <dbReference type="Proteomes" id="UP001055879"/>
    </source>
</evidence>
<dbReference type="Proteomes" id="UP001055879">
    <property type="component" value="Linkage Group LG07"/>
</dbReference>
<organism evidence="1 2">
    <name type="scientific">Arctium lappa</name>
    <name type="common">Greater burdock</name>
    <name type="synonym">Lappa major</name>
    <dbReference type="NCBI Taxonomy" id="4217"/>
    <lineage>
        <taxon>Eukaryota</taxon>
        <taxon>Viridiplantae</taxon>
        <taxon>Streptophyta</taxon>
        <taxon>Embryophyta</taxon>
        <taxon>Tracheophyta</taxon>
        <taxon>Spermatophyta</taxon>
        <taxon>Magnoliopsida</taxon>
        <taxon>eudicotyledons</taxon>
        <taxon>Gunneridae</taxon>
        <taxon>Pentapetalae</taxon>
        <taxon>asterids</taxon>
        <taxon>campanulids</taxon>
        <taxon>Asterales</taxon>
        <taxon>Asteraceae</taxon>
        <taxon>Carduoideae</taxon>
        <taxon>Cardueae</taxon>
        <taxon>Arctiinae</taxon>
        <taxon>Arctium</taxon>
    </lineage>
</organism>
<dbReference type="EMBL" id="CM042053">
    <property type="protein sequence ID" value="KAI3716095.1"/>
    <property type="molecule type" value="Genomic_DNA"/>
</dbReference>
<sequence length="157" mass="17930">MPTPSVSSSSSLLLVAAGTLAFGSLIFVCRRFLPPTSSNAPDNPNRLHREYRTNLPQRRFNLRRLDLSFRVGRNRRIVVLVQAATFFVYNDGSRTQLWFSIRIGGSSVEKEVNALMILLLFRWLMTPVFVEMMEEVDYASIMYLCSLRLPLIAWAIA</sequence>
<reference evidence="1 2" key="2">
    <citation type="journal article" date="2022" name="Mol. Ecol. Resour.">
        <title>The genomes of chicory, endive, great burdock and yacon provide insights into Asteraceae paleo-polyploidization history and plant inulin production.</title>
        <authorList>
            <person name="Fan W."/>
            <person name="Wang S."/>
            <person name="Wang H."/>
            <person name="Wang A."/>
            <person name="Jiang F."/>
            <person name="Liu H."/>
            <person name="Zhao H."/>
            <person name="Xu D."/>
            <person name="Zhang Y."/>
        </authorList>
    </citation>
    <scope>NUCLEOTIDE SEQUENCE [LARGE SCALE GENOMIC DNA]</scope>
    <source>
        <strain evidence="2">cv. Niubang</strain>
    </source>
</reference>
<protein>
    <submittedName>
        <fullName evidence="1">Uncharacterized protein</fullName>
    </submittedName>
</protein>
<keyword evidence="2" id="KW-1185">Reference proteome</keyword>
<accession>A0ACB9B5Y3</accession>